<sequence length="599" mass="62397">MLTAVTMAALLLVSTGAAQASAAIDAQPTMAAQQTWQTRISQLTRPTKGCYQATYPALAWQESACATPSQNPMVPRPALPMGPRTGPRPMVVGNGDDLSAKAPSGFIFNAIGSFDNVSGVTSVSSPPNGVGAPVANAYSLQLNTDFFVSTACAASPDPNCRGWEQFIYAQDGTSGLSFIQYWLIFYSAPCPAGWFTYGIHCYRNSPFGAVVPMQPITNLANLRVSGTANPGSDSVTTFVGLTAYTIAGGNYVNAAAGWKIAEFNVFGDGGGFQANFNPGASLTVRTRINYGGTAAPICVAQGFTGETNNLSFGSAPPPAGPPGPAIVFTENTTNSSTANCAYATAIGDTHQHTFSGLSYDFQASGDFVEARTGTGFQVESRKVSGAPNWPNASVNSCVGARTGSTSVVVALGPKLYVNGNLTTLTSGQLAVPGGVVVNRSGNTYTVVNEAGDSMKAQVNPTHVDLSVGLGTWPTTVRGLLGNPNNDATKLEAADGTVFNVPLSFNDLYNVYGKSWRVPPTSTLLAPCSGQIPNGTPSRPFFVNDLPQDLRQQAQAVCVRAEIHQAWLDNCTLDVAVLGERAAQAYVGATPPVLDGNPRQ</sequence>
<keyword evidence="4" id="KW-1185">Reference proteome</keyword>
<dbReference type="PROSITE" id="PS51233">
    <property type="entry name" value="VWFD"/>
    <property type="match status" value="1"/>
</dbReference>
<dbReference type="SMART" id="SM00216">
    <property type="entry name" value="VWD"/>
    <property type="match status" value="1"/>
</dbReference>
<feature type="signal peptide" evidence="1">
    <location>
        <begin position="1"/>
        <end position="22"/>
    </location>
</feature>
<evidence type="ECO:0000259" key="2">
    <source>
        <dbReference type="PROSITE" id="PS51233"/>
    </source>
</evidence>
<protein>
    <recommendedName>
        <fullName evidence="2">VWFD domain-containing protein</fullName>
    </recommendedName>
</protein>
<dbReference type="Pfam" id="PF00094">
    <property type="entry name" value="VWD"/>
    <property type="match status" value="1"/>
</dbReference>
<dbReference type="InterPro" id="IPR001846">
    <property type="entry name" value="VWF_type-D"/>
</dbReference>
<dbReference type="AlphaFoldDB" id="A0A8J3P7T0"/>
<reference evidence="3 4" key="1">
    <citation type="submission" date="2021-01" db="EMBL/GenBank/DDBJ databases">
        <title>Whole genome shotgun sequence of Catellatospora coxensis NBRC 107359.</title>
        <authorList>
            <person name="Komaki H."/>
            <person name="Tamura T."/>
        </authorList>
    </citation>
    <scope>NUCLEOTIDE SEQUENCE [LARGE SCALE GENOMIC DNA]</scope>
    <source>
        <strain evidence="3 4">NBRC 107359</strain>
    </source>
</reference>
<feature type="domain" description="VWFD" evidence="2">
    <location>
        <begin position="341"/>
        <end position="528"/>
    </location>
</feature>
<comment type="caution">
    <text evidence="3">The sequence shown here is derived from an EMBL/GenBank/DDBJ whole genome shotgun (WGS) entry which is preliminary data.</text>
</comment>
<name>A0A8J3P7T0_9ACTN</name>
<organism evidence="3 4">
    <name type="scientific">Catellatospora coxensis</name>
    <dbReference type="NCBI Taxonomy" id="310354"/>
    <lineage>
        <taxon>Bacteria</taxon>
        <taxon>Bacillati</taxon>
        <taxon>Actinomycetota</taxon>
        <taxon>Actinomycetes</taxon>
        <taxon>Micromonosporales</taxon>
        <taxon>Micromonosporaceae</taxon>
        <taxon>Catellatospora</taxon>
    </lineage>
</organism>
<proteinExistence type="predicted"/>
<feature type="chain" id="PRO_5035204593" description="VWFD domain-containing protein" evidence="1">
    <location>
        <begin position="23"/>
        <end position="599"/>
    </location>
</feature>
<gene>
    <name evidence="3" type="ORF">Cco03nite_33780</name>
</gene>
<evidence type="ECO:0000313" key="4">
    <source>
        <dbReference type="Proteomes" id="UP000630887"/>
    </source>
</evidence>
<accession>A0A8J3P7T0</accession>
<evidence type="ECO:0000256" key="1">
    <source>
        <dbReference type="SAM" id="SignalP"/>
    </source>
</evidence>
<keyword evidence="1" id="KW-0732">Signal</keyword>
<dbReference type="EMBL" id="BONI01000026">
    <property type="protein sequence ID" value="GIG06678.1"/>
    <property type="molecule type" value="Genomic_DNA"/>
</dbReference>
<evidence type="ECO:0000313" key="3">
    <source>
        <dbReference type="EMBL" id="GIG06678.1"/>
    </source>
</evidence>
<dbReference type="Proteomes" id="UP000630887">
    <property type="component" value="Unassembled WGS sequence"/>
</dbReference>